<dbReference type="Proteomes" id="UP001145087">
    <property type="component" value="Unassembled WGS sequence"/>
</dbReference>
<dbReference type="Pfam" id="PF13443">
    <property type="entry name" value="HTH_26"/>
    <property type="match status" value="1"/>
</dbReference>
<dbReference type="InterPro" id="IPR001387">
    <property type="entry name" value="Cro/C1-type_HTH"/>
</dbReference>
<organism evidence="2 3">
    <name type="scientific">Draconibacterium aestuarii</name>
    <dbReference type="NCBI Taxonomy" id="2998507"/>
    <lineage>
        <taxon>Bacteria</taxon>
        <taxon>Pseudomonadati</taxon>
        <taxon>Bacteroidota</taxon>
        <taxon>Bacteroidia</taxon>
        <taxon>Marinilabiliales</taxon>
        <taxon>Prolixibacteraceae</taxon>
        <taxon>Draconibacterium</taxon>
    </lineage>
</organism>
<feature type="domain" description="HTH cro/C1-type" evidence="1">
    <location>
        <begin position="6"/>
        <end position="68"/>
    </location>
</feature>
<keyword evidence="3" id="KW-1185">Reference proteome</keyword>
<dbReference type="RefSeq" id="WP_343331154.1">
    <property type="nucleotide sequence ID" value="NZ_JAPOHD010000002.1"/>
</dbReference>
<reference evidence="2" key="1">
    <citation type="submission" date="2022-11" db="EMBL/GenBank/DDBJ databases">
        <title>Marilongibacter aestuarii gen. nov., sp. nov., isolated from tidal flat sediment.</title>
        <authorList>
            <person name="Jiayan W."/>
        </authorList>
    </citation>
    <scope>NUCLEOTIDE SEQUENCE</scope>
    <source>
        <strain evidence="2">Z1-6</strain>
    </source>
</reference>
<evidence type="ECO:0000313" key="3">
    <source>
        <dbReference type="Proteomes" id="UP001145087"/>
    </source>
</evidence>
<comment type="caution">
    <text evidence="2">The sequence shown here is derived from an EMBL/GenBank/DDBJ whole genome shotgun (WGS) entry which is preliminary data.</text>
</comment>
<evidence type="ECO:0000259" key="1">
    <source>
        <dbReference type="Pfam" id="PF13443"/>
    </source>
</evidence>
<dbReference type="EMBL" id="JAPOHD010000002">
    <property type="protein sequence ID" value="MCY1718815.1"/>
    <property type="molecule type" value="Genomic_DNA"/>
</dbReference>
<accession>A0A9X3J5P5</accession>
<evidence type="ECO:0000313" key="2">
    <source>
        <dbReference type="EMBL" id="MCY1718815.1"/>
    </source>
</evidence>
<gene>
    <name evidence="2" type="ORF">OU798_00580</name>
</gene>
<name>A0A9X3J5P5_9BACT</name>
<proteinExistence type="predicted"/>
<sequence length="119" mass="13960">MLRYNFDRIFKARGIEKRFTFLHRSGFPENFAAKISKNRVSSIRLQDMEKLCILLCCTPNDFFEWVPDSQADVAKDHPINNIRKPEKIVDITKTLHSVPINKLDKIEQLIKEQLASEQE</sequence>
<protein>
    <submittedName>
        <fullName evidence="2">Helix-turn-helix transcriptional regulator</fullName>
    </submittedName>
</protein>
<dbReference type="AlphaFoldDB" id="A0A9X3J5P5"/>